<accession>A0AAV1UFR9</accession>
<protein>
    <submittedName>
        <fullName evidence="1">Uncharacterized protein</fullName>
    </submittedName>
</protein>
<reference evidence="1" key="1">
    <citation type="submission" date="2024-01" db="EMBL/GenBank/DDBJ databases">
        <authorList>
            <person name="Webb A."/>
        </authorList>
    </citation>
    <scope>NUCLEOTIDE SEQUENCE</scope>
    <source>
        <strain evidence="1">Pm1</strain>
    </source>
</reference>
<dbReference type="EMBL" id="CAKLBY020000194">
    <property type="protein sequence ID" value="CAK7933340.1"/>
    <property type="molecule type" value="Genomic_DNA"/>
</dbReference>
<dbReference type="Proteomes" id="UP001162060">
    <property type="component" value="Unassembled WGS sequence"/>
</dbReference>
<gene>
    <name evidence="1" type="ORF">PM001_LOCUS18490</name>
</gene>
<dbReference type="AlphaFoldDB" id="A0AAV1UFR9"/>
<comment type="caution">
    <text evidence="1">The sequence shown here is derived from an EMBL/GenBank/DDBJ whole genome shotgun (WGS) entry which is preliminary data.</text>
</comment>
<organism evidence="1 2">
    <name type="scientific">Peronospora matthiolae</name>
    <dbReference type="NCBI Taxonomy" id="2874970"/>
    <lineage>
        <taxon>Eukaryota</taxon>
        <taxon>Sar</taxon>
        <taxon>Stramenopiles</taxon>
        <taxon>Oomycota</taxon>
        <taxon>Peronosporomycetes</taxon>
        <taxon>Peronosporales</taxon>
        <taxon>Peronosporaceae</taxon>
        <taxon>Peronospora</taxon>
    </lineage>
</organism>
<evidence type="ECO:0000313" key="2">
    <source>
        <dbReference type="Proteomes" id="UP001162060"/>
    </source>
</evidence>
<name>A0AAV1UFR9_9STRA</name>
<evidence type="ECO:0000313" key="1">
    <source>
        <dbReference type="EMBL" id="CAK7933340.1"/>
    </source>
</evidence>
<sequence length="145" mass="15611">MAVGQGLSHHASTDEYGLLPSCGFDVLDEYIQGLDGGADLTPDCGSPASSMDSKHDGDASYENSELECVYAIVHVDGSPQRRQYIEVASPPRDAASITCLPALSYKRILCDLKGGTVEQVCLVANEVIQEPNDKRMTHPRSAEQK</sequence>
<proteinExistence type="predicted"/>